<feature type="compositionally biased region" description="Low complexity" evidence="1">
    <location>
        <begin position="223"/>
        <end position="243"/>
    </location>
</feature>
<accession>R7SJS6</accession>
<gene>
    <name evidence="2" type="ORF">DICSQDRAFT_176156</name>
</gene>
<protein>
    <submittedName>
        <fullName evidence="2">Uncharacterized protein</fullName>
    </submittedName>
</protein>
<name>R7SJS6_DICSQ</name>
<dbReference type="EMBL" id="JH719866">
    <property type="protein sequence ID" value="EJF55282.1"/>
    <property type="molecule type" value="Genomic_DNA"/>
</dbReference>
<evidence type="ECO:0000313" key="2">
    <source>
        <dbReference type="EMBL" id="EJF55282.1"/>
    </source>
</evidence>
<dbReference type="GeneID" id="18840380"/>
<feature type="region of interest" description="Disordered" evidence="1">
    <location>
        <begin position="303"/>
        <end position="322"/>
    </location>
</feature>
<dbReference type="HOGENOM" id="CLU_765091_0_0_1"/>
<organism evidence="2 3">
    <name type="scientific">Dichomitus squalens (strain LYAD-421)</name>
    <name type="common">Western red white-rot fungus</name>
    <dbReference type="NCBI Taxonomy" id="732165"/>
    <lineage>
        <taxon>Eukaryota</taxon>
        <taxon>Fungi</taxon>
        <taxon>Dikarya</taxon>
        <taxon>Basidiomycota</taxon>
        <taxon>Agaricomycotina</taxon>
        <taxon>Agaricomycetes</taxon>
        <taxon>Polyporales</taxon>
        <taxon>Polyporaceae</taxon>
        <taxon>Dichomitus</taxon>
    </lineage>
</organism>
<feature type="compositionally biased region" description="Polar residues" evidence="1">
    <location>
        <begin position="304"/>
        <end position="313"/>
    </location>
</feature>
<dbReference type="AlphaFoldDB" id="R7SJS6"/>
<feature type="region of interest" description="Disordered" evidence="1">
    <location>
        <begin position="200"/>
        <end position="297"/>
    </location>
</feature>
<evidence type="ECO:0000313" key="3">
    <source>
        <dbReference type="Proteomes" id="UP000053319"/>
    </source>
</evidence>
<sequence>MSKPHTPSLVADRCNHFSPLSLASLHAPSYFAIAVLPPVGLKNRNQPAHYHLPSHNIPNFIHHHPYPIAPPPFDPRLTLDPADLHPSTHPCGHGVHKYNTKPNAALRKQLVAELDMTPRGVQVRPSPSRPLGVPSADQQSDVSRPPFFNATSESACHIPVDLTDDMLLVCVCRSVNGSTMEIALSSMRCSIVCDVSTGSTASSIDPSSGAGIPQAAQRLSVDSARPSSILSSGSSLRPPSTISGISVDSTQCSARSSSSSVVSHDRRKECEEKEEGKKTSRESRRSSESHRHMPISEFFPEMQVSAQRQSTGSPSPPGSFVDHPMVRIEEATADGHSLPTDNEKVDDCWAGESASCFGADVA</sequence>
<dbReference type="Proteomes" id="UP000053319">
    <property type="component" value="Unassembled WGS sequence"/>
</dbReference>
<feature type="compositionally biased region" description="Polar residues" evidence="1">
    <location>
        <begin position="244"/>
        <end position="255"/>
    </location>
</feature>
<dbReference type="KEGG" id="dsq:DICSQDRAFT_176156"/>
<feature type="region of interest" description="Disordered" evidence="1">
    <location>
        <begin position="119"/>
        <end position="146"/>
    </location>
</feature>
<reference evidence="2 3" key="1">
    <citation type="journal article" date="2012" name="Science">
        <title>The Paleozoic origin of enzymatic lignin decomposition reconstructed from 31 fungal genomes.</title>
        <authorList>
            <person name="Floudas D."/>
            <person name="Binder M."/>
            <person name="Riley R."/>
            <person name="Barry K."/>
            <person name="Blanchette R.A."/>
            <person name="Henrissat B."/>
            <person name="Martinez A.T."/>
            <person name="Otillar R."/>
            <person name="Spatafora J.W."/>
            <person name="Yadav J.S."/>
            <person name="Aerts A."/>
            <person name="Benoit I."/>
            <person name="Boyd A."/>
            <person name="Carlson A."/>
            <person name="Copeland A."/>
            <person name="Coutinho P.M."/>
            <person name="de Vries R.P."/>
            <person name="Ferreira P."/>
            <person name="Findley K."/>
            <person name="Foster B."/>
            <person name="Gaskell J."/>
            <person name="Glotzer D."/>
            <person name="Gorecki P."/>
            <person name="Heitman J."/>
            <person name="Hesse C."/>
            <person name="Hori C."/>
            <person name="Igarashi K."/>
            <person name="Jurgens J.A."/>
            <person name="Kallen N."/>
            <person name="Kersten P."/>
            <person name="Kohler A."/>
            <person name="Kuees U."/>
            <person name="Kumar T.K.A."/>
            <person name="Kuo A."/>
            <person name="LaButti K."/>
            <person name="Larrondo L.F."/>
            <person name="Lindquist E."/>
            <person name="Ling A."/>
            <person name="Lombard V."/>
            <person name="Lucas S."/>
            <person name="Lundell T."/>
            <person name="Martin R."/>
            <person name="McLaughlin D.J."/>
            <person name="Morgenstern I."/>
            <person name="Morin E."/>
            <person name="Murat C."/>
            <person name="Nagy L.G."/>
            <person name="Nolan M."/>
            <person name="Ohm R.A."/>
            <person name="Patyshakuliyeva A."/>
            <person name="Rokas A."/>
            <person name="Ruiz-Duenas F.J."/>
            <person name="Sabat G."/>
            <person name="Salamov A."/>
            <person name="Samejima M."/>
            <person name="Schmutz J."/>
            <person name="Slot J.C."/>
            <person name="St John F."/>
            <person name="Stenlid J."/>
            <person name="Sun H."/>
            <person name="Sun S."/>
            <person name="Syed K."/>
            <person name="Tsang A."/>
            <person name="Wiebenga A."/>
            <person name="Young D."/>
            <person name="Pisabarro A."/>
            <person name="Eastwood D.C."/>
            <person name="Martin F."/>
            <person name="Cullen D."/>
            <person name="Grigoriev I.V."/>
            <person name="Hibbett D.S."/>
        </authorList>
    </citation>
    <scope>NUCLEOTIDE SEQUENCE [LARGE SCALE GENOMIC DNA]</scope>
    <source>
        <strain evidence="2 3">LYAD-421 SS1</strain>
    </source>
</reference>
<dbReference type="RefSeq" id="XP_007371979.1">
    <property type="nucleotide sequence ID" value="XM_007371917.1"/>
</dbReference>
<evidence type="ECO:0000256" key="1">
    <source>
        <dbReference type="SAM" id="MobiDB-lite"/>
    </source>
</evidence>
<proteinExistence type="predicted"/>
<feature type="compositionally biased region" description="Basic and acidic residues" evidence="1">
    <location>
        <begin position="263"/>
        <end position="291"/>
    </location>
</feature>